<accession>A0ACA9NTS0</accession>
<name>A0ACA9NTS0_9GLOM</name>
<feature type="non-terminal residue" evidence="1">
    <location>
        <position position="63"/>
    </location>
</feature>
<evidence type="ECO:0000313" key="1">
    <source>
        <dbReference type="EMBL" id="CAG8674955.1"/>
    </source>
</evidence>
<comment type="caution">
    <text evidence="1">The sequence shown here is derived from an EMBL/GenBank/DDBJ whole genome shotgun (WGS) entry which is preliminary data.</text>
</comment>
<keyword evidence="2" id="KW-1185">Reference proteome</keyword>
<dbReference type="Proteomes" id="UP000789860">
    <property type="component" value="Unassembled WGS sequence"/>
</dbReference>
<organism evidence="1 2">
    <name type="scientific">Scutellospora calospora</name>
    <dbReference type="NCBI Taxonomy" id="85575"/>
    <lineage>
        <taxon>Eukaryota</taxon>
        <taxon>Fungi</taxon>
        <taxon>Fungi incertae sedis</taxon>
        <taxon>Mucoromycota</taxon>
        <taxon>Glomeromycotina</taxon>
        <taxon>Glomeromycetes</taxon>
        <taxon>Diversisporales</taxon>
        <taxon>Gigasporaceae</taxon>
        <taxon>Scutellospora</taxon>
    </lineage>
</organism>
<sequence length="63" mass="7766">AICKAYEYYKYIFEKEEKEGLKLCKEDQEVMTYKDLNKNIAWLQAIIHKFQKPPQPYHIWIKQ</sequence>
<proteinExistence type="predicted"/>
<feature type="non-terminal residue" evidence="1">
    <location>
        <position position="1"/>
    </location>
</feature>
<evidence type="ECO:0000313" key="2">
    <source>
        <dbReference type="Proteomes" id="UP000789860"/>
    </source>
</evidence>
<protein>
    <submittedName>
        <fullName evidence="1">4097_t:CDS:1</fullName>
    </submittedName>
</protein>
<gene>
    <name evidence="1" type="ORF">SCALOS_LOCUS9514</name>
</gene>
<reference evidence="1" key="1">
    <citation type="submission" date="2021-06" db="EMBL/GenBank/DDBJ databases">
        <authorList>
            <person name="Kallberg Y."/>
            <person name="Tangrot J."/>
            <person name="Rosling A."/>
        </authorList>
    </citation>
    <scope>NUCLEOTIDE SEQUENCE</scope>
    <source>
        <strain evidence="1">AU212A</strain>
    </source>
</reference>
<dbReference type="EMBL" id="CAJVPM010029916">
    <property type="protein sequence ID" value="CAG8674955.1"/>
    <property type="molecule type" value="Genomic_DNA"/>
</dbReference>